<dbReference type="InterPro" id="IPR050300">
    <property type="entry name" value="GDXG_lipolytic_enzyme"/>
</dbReference>
<dbReference type="EMBL" id="JAVRHX010000001">
    <property type="protein sequence ID" value="MDT0593563.1"/>
    <property type="molecule type" value="Genomic_DNA"/>
</dbReference>
<protein>
    <submittedName>
        <fullName evidence="3">Alpha/beta hydrolase</fullName>
    </submittedName>
</protein>
<organism evidence="3 4">
    <name type="scientific">Glaciecola petra</name>
    <dbReference type="NCBI Taxonomy" id="3075602"/>
    <lineage>
        <taxon>Bacteria</taxon>
        <taxon>Pseudomonadati</taxon>
        <taxon>Pseudomonadota</taxon>
        <taxon>Gammaproteobacteria</taxon>
        <taxon>Alteromonadales</taxon>
        <taxon>Alteromonadaceae</taxon>
        <taxon>Glaciecola</taxon>
    </lineage>
</organism>
<evidence type="ECO:0000313" key="3">
    <source>
        <dbReference type="EMBL" id="MDT0593563.1"/>
    </source>
</evidence>
<evidence type="ECO:0000256" key="1">
    <source>
        <dbReference type="ARBA" id="ARBA00022801"/>
    </source>
</evidence>
<dbReference type="RefSeq" id="WP_311367071.1">
    <property type="nucleotide sequence ID" value="NZ_JAVRHX010000001.1"/>
</dbReference>
<name>A0ABU2ZLQ6_9ALTE</name>
<evidence type="ECO:0000313" key="4">
    <source>
        <dbReference type="Proteomes" id="UP001253545"/>
    </source>
</evidence>
<keyword evidence="4" id="KW-1185">Reference proteome</keyword>
<dbReference type="Proteomes" id="UP001253545">
    <property type="component" value="Unassembled WGS sequence"/>
</dbReference>
<dbReference type="SUPFAM" id="SSF53474">
    <property type="entry name" value="alpha/beta-Hydrolases"/>
    <property type="match status" value="1"/>
</dbReference>
<dbReference type="PROSITE" id="PS51257">
    <property type="entry name" value="PROKAR_LIPOPROTEIN"/>
    <property type="match status" value="1"/>
</dbReference>
<evidence type="ECO:0000259" key="2">
    <source>
        <dbReference type="Pfam" id="PF20434"/>
    </source>
</evidence>
<gene>
    <name evidence="3" type="ORF">RM552_01740</name>
</gene>
<dbReference type="InterPro" id="IPR029058">
    <property type="entry name" value="AB_hydrolase_fold"/>
</dbReference>
<proteinExistence type="predicted"/>
<dbReference type="GO" id="GO:0016787">
    <property type="term" value="F:hydrolase activity"/>
    <property type="evidence" value="ECO:0007669"/>
    <property type="project" value="UniProtKB-KW"/>
</dbReference>
<feature type="domain" description="BD-FAE-like" evidence="2">
    <location>
        <begin position="80"/>
        <end position="252"/>
    </location>
</feature>
<dbReference type="Pfam" id="PF20434">
    <property type="entry name" value="BD-FAE"/>
    <property type="match status" value="1"/>
</dbReference>
<sequence>MKQLFNISIVLACMLLLSACKNIHKEIQFPKVNDNIPYSSIESLPTLDATNAVSYASHQDQYFYFWEAINPSSDFIPKQQDTVIFVHGGCWLSAFDIGHSQAFTSGLAAAGYNVFSIEYRRTGNGGEWPVALDDLKLAILNIRRFMRSKGITSQQVTMVGHSAGGHLATLLAVDAINVFENLNLIGLAAIIDLPRYALGDNSCQTATPKFMQGDEQEQATAYKLANPLNYTMLGLNSAIMYSGSKDNIVPTSLATHPNTENQILPGVGHFDWIHPGSFAFKTLIQRLEAINENRVITPLDVKNTDAD</sequence>
<dbReference type="PANTHER" id="PTHR48081">
    <property type="entry name" value="AB HYDROLASE SUPERFAMILY PROTEIN C4A8.06C"/>
    <property type="match status" value="1"/>
</dbReference>
<dbReference type="Gene3D" id="3.40.50.1820">
    <property type="entry name" value="alpha/beta hydrolase"/>
    <property type="match status" value="1"/>
</dbReference>
<accession>A0ABU2ZLQ6</accession>
<keyword evidence="1 3" id="KW-0378">Hydrolase</keyword>
<comment type="caution">
    <text evidence="3">The sequence shown here is derived from an EMBL/GenBank/DDBJ whole genome shotgun (WGS) entry which is preliminary data.</text>
</comment>
<dbReference type="InterPro" id="IPR049492">
    <property type="entry name" value="BD-FAE-like_dom"/>
</dbReference>
<reference evidence="3 4" key="1">
    <citation type="submission" date="2023-09" db="EMBL/GenBank/DDBJ databases">
        <authorList>
            <person name="Rey-Velasco X."/>
        </authorList>
    </citation>
    <scope>NUCLEOTIDE SEQUENCE [LARGE SCALE GENOMIC DNA]</scope>
    <source>
        <strain evidence="3 4">P117</strain>
    </source>
</reference>